<dbReference type="EMBL" id="ML739276">
    <property type="protein sequence ID" value="KAE8349771.1"/>
    <property type="molecule type" value="Genomic_DNA"/>
</dbReference>
<feature type="transmembrane region" description="Helical" evidence="1">
    <location>
        <begin position="20"/>
        <end position="38"/>
    </location>
</feature>
<keyword evidence="3" id="KW-1185">Reference proteome</keyword>
<proteinExistence type="predicted"/>
<sequence length="107" mass="12634">MQNVISSPAYHRQRLRVTPFFLCAEYVTFLISLYGRYFCSPSGSMFYPFFSSSFFSHFRFPLLIFTFHFCSCVVRIILPRKGKRRAAYGVLRLRFFENLSVSVMPTK</sequence>
<keyword evidence="1" id="KW-0472">Membrane</keyword>
<dbReference type="Proteomes" id="UP000327118">
    <property type="component" value="Unassembled WGS sequence"/>
</dbReference>
<evidence type="ECO:0000256" key="1">
    <source>
        <dbReference type="SAM" id="Phobius"/>
    </source>
</evidence>
<protein>
    <submittedName>
        <fullName evidence="2">Uncharacterized protein</fullName>
    </submittedName>
</protein>
<evidence type="ECO:0000313" key="3">
    <source>
        <dbReference type="Proteomes" id="UP000327118"/>
    </source>
</evidence>
<gene>
    <name evidence="2" type="ORF">BDV28DRAFT_54668</name>
</gene>
<reference evidence="3" key="1">
    <citation type="submission" date="2019-04" db="EMBL/GenBank/DDBJ databases">
        <title>Friends and foes A comparative genomics studyof 23 Aspergillus species from section Flavi.</title>
        <authorList>
            <consortium name="DOE Joint Genome Institute"/>
            <person name="Kjaerbolling I."/>
            <person name="Vesth T."/>
            <person name="Frisvad J.C."/>
            <person name="Nybo J.L."/>
            <person name="Theobald S."/>
            <person name="Kildgaard S."/>
            <person name="Isbrandt T."/>
            <person name="Kuo A."/>
            <person name="Sato A."/>
            <person name="Lyhne E.K."/>
            <person name="Kogle M.E."/>
            <person name="Wiebenga A."/>
            <person name="Kun R.S."/>
            <person name="Lubbers R.J."/>
            <person name="Makela M.R."/>
            <person name="Barry K."/>
            <person name="Chovatia M."/>
            <person name="Clum A."/>
            <person name="Daum C."/>
            <person name="Haridas S."/>
            <person name="He G."/>
            <person name="LaButti K."/>
            <person name="Lipzen A."/>
            <person name="Mondo S."/>
            <person name="Riley R."/>
            <person name="Salamov A."/>
            <person name="Simmons B.A."/>
            <person name="Magnuson J.K."/>
            <person name="Henrissat B."/>
            <person name="Mortensen U.H."/>
            <person name="Larsen T.O."/>
            <person name="Devries R.P."/>
            <person name="Grigoriev I.V."/>
            <person name="Machida M."/>
            <person name="Baker S.E."/>
            <person name="Andersen M.R."/>
        </authorList>
    </citation>
    <scope>NUCLEOTIDE SEQUENCE [LARGE SCALE GENOMIC DNA]</scope>
    <source>
        <strain evidence="3">CBS 553.77</strain>
    </source>
</reference>
<name>A0A5N6YWE8_9EURO</name>
<accession>A0A5N6YWE8</accession>
<evidence type="ECO:0000313" key="2">
    <source>
        <dbReference type="EMBL" id="KAE8349771.1"/>
    </source>
</evidence>
<organism evidence="2 3">
    <name type="scientific">Aspergillus coremiiformis</name>
    <dbReference type="NCBI Taxonomy" id="138285"/>
    <lineage>
        <taxon>Eukaryota</taxon>
        <taxon>Fungi</taxon>
        <taxon>Dikarya</taxon>
        <taxon>Ascomycota</taxon>
        <taxon>Pezizomycotina</taxon>
        <taxon>Eurotiomycetes</taxon>
        <taxon>Eurotiomycetidae</taxon>
        <taxon>Eurotiales</taxon>
        <taxon>Aspergillaceae</taxon>
        <taxon>Aspergillus</taxon>
        <taxon>Aspergillus subgen. Circumdati</taxon>
    </lineage>
</organism>
<dbReference type="AlphaFoldDB" id="A0A5N6YWE8"/>
<feature type="transmembrane region" description="Helical" evidence="1">
    <location>
        <begin position="58"/>
        <end position="78"/>
    </location>
</feature>
<keyword evidence="1" id="KW-0812">Transmembrane</keyword>
<keyword evidence="1" id="KW-1133">Transmembrane helix</keyword>